<proteinExistence type="predicted"/>
<accession>A0ABW9L6A5</accession>
<dbReference type="InterPro" id="IPR046461">
    <property type="entry name" value="TerL_ATPase"/>
</dbReference>
<dbReference type="InterPro" id="IPR046462">
    <property type="entry name" value="TerL_nuclease"/>
</dbReference>
<dbReference type="EMBL" id="JBKBDD010000002">
    <property type="protein sequence ID" value="MFN6542803.1"/>
    <property type="molecule type" value="Genomic_DNA"/>
</dbReference>
<dbReference type="Gene3D" id="3.30.420.240">
    <property type="match status" value="1"/>
</dbReference>
<organism evidence="3 4">
    <name type="scientific">Mycolicibacterium nivoides</name>
    <dbReference type="NCBI Taxonomy" id="2487344"/>
    <lineage>
        <taxon>Bacteria</taxon>
        <taxon>Bacillati</taxon>
        <taxon>Actinomycetota</taxon>
        <taxon>Actinomycetes</taxon>
        <taxon>Mycobacteriales</taxon>
        <taxon>Mycobacteriaceae</taxon>
        <taxon>Mycolicibacterium</taxon>
    </lineage>
</organism>
<sequence>MHAGPKKAVDPSPLSWNPRGCESERFAQFCRKFLRLPDGNPLVLRDWQRELVASVWDADPCPRLAAWALARGNAKSTLAAAMAVYVFMTGDHDTSVDVVAVDERQAGIVFDMCARFVERNPELSSRVQVFKDRLVIPSRGAELACLPASPAALEGRNPDLCICDEGGRIQPEVYEVVALASGKKPTSLVLLIGTPGPQPDNVLARFRQHAIDFPDDRSQVYREFSAAGYEDHGTDCEHCWRLANPALGDFLYADALAALQPPKMSVNHFRRARLVQWVTGSGEPVLPSGLWDGLSTGIGIPDGADVVLSFDGSYSGTDATVLLAATVSPTPHIDVVKIWQRPTYAETDWRVPILEVEQAIRDACLRWNVIEIAADPYRWQRSLAVLSAEGHPVVEFPQTVSRMSAATAEFLTACRNGQLSHSGHAVLREHMGNAVLSEDNRGGRLVKSSRSRHSGRIDAAVCAVMGYSRASWRATHPRKRFRAASFA</sequence>
<feature type="domain" description="Terminase large subunit-like ATPase" evidence="1">
    <location>
        <begin position="68"/>
        <end position="196"/>
    </location>
</feature>
<evidence type="ECO:0000259" key="1">
    <source>
        <dbReference type="Pfam" id="PF03354"/>
    </source>
</evidence>
<evidence type="ECO:0000313" key="3">
    <source>
        <dbReference type="EMBL" id="MFN6542803.1"/>
    </source>
</evidence>
<evidence type="ECO:0000259" key="2">
    <source>
        <dbReference type="Pfam" id="PF20441"/>
    </source>
</evidence>
<evidence type="ECO:0000313" key="4">
    <source>
        <dbReference type="Proteomes" id="UP001635816"/>
    </source>
</evidence>
<dbReference type="InterPro" id="IPR027417">
    <property type="entry name" value="P-loop_NTPase"/>
</dbReference>
<dbReference type="InterPro" id="IPR005021">
    <property type="entry name" value="Terminase_largesu-like"/>
</dbReference>
<dbReference type="Pfam" id="PF03354">
    <property type="entry name" value="TerL_ATPase"/>
    <property type="match status" value="1"/>
</dbReference>
<dbReference type="RefSeq" id="WP_409542749.1">
    <property type="nucleotide sequence ID" value="NZ_JBKBDD010000002.1"/>
</dbReference>
<keyword evidence="4" id="KW-1185">Reference proteome</keyword>
<name>A0ABW9L6A5_9MYCO</name>
<dbReference type="Pfam" id="PF20441">
    <property type="entry name" value="TerL_nuclease"/>
    <property type="match status" value="1"/>
</dbReference>
<dbReference type="Gene3D" id="3.40.50.300">
    <property type="entry name" value="P-loop containing nucleotide triphosphate hydrolases"/>
    <property type="match status" value="1"/>
</dbReference>
<gene>
    <name evidence="3" type="ORF">ACK4CT_06375</name>
</gene>
<feature type="domain" description="Terminase large subunit-like endonuclease" evidence="2">
    <location>
        <begin position="366"/>
        <end position="470"/>
    </location>
</feature>
<comment type="caution">
    <text evidence="3">The sequence shown here is derived from an EMBL/GenBank/DDBJ whole genome shotgun (WGS) entry which is preliminary data.</text>
</comment>
<dbReference type="Proteomes" id="UP001635816">
    <property type="component" value="Unassembled WGS sequence"/>
</dbReference>
<dbReference type="PANTHER" id="PTHR41287">
    <property type="match status" value="1"/>
</dbReference>
<reference evidence="3 4" key="1">
    <citation type="submission" date="2024-12" db="EMBL/GenBank/DDBJ databases">
        <title>The coexistence of Mycolicibacterium septicum and Mycolicibacterium nivoides in clinical samples.</title>
        <authorList>
            <person name="Wang C."/>
            <person name="Feng Y."/>
            <person name="Zong Z."/>
        </authorList>
    </citation>
    <scope>NUCLEOTIDE SEQUENCE [LARGE SCALE GENOMIC DNA]</scope>
    <source>
        <strain evidence="3 4">120309</strain>
    </source>
</reference>
<protein>
    <submittedName>
        <fullName evidence="3">Terminase large subunit domain-containing protein</fullName>
    </submittedName>
</protein>
<dbReference type="PANTHER" id="PTHR41287:SF1">
    <property type="entry name" value="PROTEIN YMFN"/>
    <property type="match status" value="1"/>
</dbReference>